<evidence type="ECO:0000313" key="12">
    <source>
        <dbReference type="Proteomes" id="UP001165289"/>
    </source>
</evidence>
<keyword evidence="6" id="KW-0863">Zinc-finger</keyword>
<dbReference type="Gene3D" id="1.20.120.1750">
    <property type="match status" value="1"/>
</dbReference>
<reference evidence="11 12" key="1">
    <citation type="journal article" date="2023" name="BMC Biol.">
        <title>The compact genome of the sponge Oopsacas minuta (Hexactinellida) is lacking key metazoan core genes.</title>
        <authorList>
            <person name="Santini S."/>
            <person name="Schenkelaars Q."/>
            <person name="Jourda C."/>
            <person name="Duchesne M."/>
            <person name="Belahbib H."/>
            <person name="Rocher C."/>
            <person name="Selva M."/>
            <person name="Riesgo A."/>
            <person name="Vervoort M."/>
            <person name="Leys S.P."/>
            <person name="Kodjabachian L."/>
            <person name="Le Bivic A."/>
            <person name="Borchiellini C."/>
            <person name="Claverie J.M."/>
            <person name="Renard E."/>
        </authorList>
    </citation>
    <scope>NUCLEOTIDE SEQUENCE [LARGE SCALE GENOMIC DNA]</scope>
    <source>
        <strain evidence="11">SPO-2</strain>
    </source>
</reference>
<dbReference type="EC" id="2.3.2.31" evidence="2"/>
<gene>
    <name evidence="11" type="ORF">LOD99_3747</name>
</gene>
<keyword evidence="12" id="KW-1185">Reference proteome</keyword>
<evidence type="ECO:0000256" key="5">
    <source>
        <dbReference type="ARBA" id="ARBA00022737"/>
    </source>
</evidence>
<evidence type="ECO:0000256" key="9">
    <source>
        <dbReference type="SAM" id="Phobius"/>
    </source>
</evidence>
<keyword evidence="8" id="KW-0862">Zinc</keyword>
<dbReference type="InterPro" id="IPR044066">
    <property type="entry name" value="TRIAD_supradom"/>
</dbReference>
<evidence type="ECO:0000256" key="7">
    <source>
        <dbReference type="ARBA" id="ARBA00022786"/>
    </source>
</evidence>
<keyword evidence="4" id="KW-0479">Metal-binding</keyword>
<keyword evidence="9" id="KW-0812">Transmembrane</keyword>
<evidence type="ECO:0000256" key="4">
    <source>
        <dbReference type="ARBA" id="ARBA00022723"/>
    </source>
</evidence>
<accession>A0AAV7JW91</accession>
<keyword evidence="9" id="KW-1133">Transmembrane helix</keyword>
<evidence type="ECO:0000256" key="1">
    <source>
        <dbReference type="ARBA" id="ARBA00001798"/>
    </source>
</evidence>
<evidence type="ECO:0000256" key="8">
    <source>
        <dbReference type="ARBA" id="ARBA00022833"/>
    </source>
</evidence>
<feature type="domain" description="RING-type" evidence="10">
    <location>
        <begin position="36"/>
        <end position="244"/>
    </location>
</feature>
<comment type="catalytic activity">
    <reaction evidence="1">
        <text>[E2 ubiquitin-conjugating enzyme]-S-ubiquitinyl-L-cysteine + [acceptor protein]-L-lysine = [E2 ubiquitin-conjugating enzyme]-L-cysteine + [acceptor protein]-N(6)-ubiquitinyl-L-lysine.</text>
        <dbReference type="EC" id="2.3.2.31"/>
    </reaction>
</comment>
<protein>
    <recommendedName>
        <fullName evidence="2">RBR-type E3 ubiquitin transferase</fullName>
        <ecNumber evidence="2">2.3.2.31</ecNumber>
    </recommendedName>
</protein>
<evidence type="ECO:0000313" key="11">
    <source>
        <dbReference type="EMBL" id="KAI6653222.1"/>
    </source>
</evidence>
<keyword evidence="7" id="KW-0833">Ubl conjugation pathway</keyword>
<feature type="transmembrane region" description="Helical" evidence="9">
    <location>
        <begin position="258"/>
        <end position="286"/>
    </location>
</feature>
<dbReference type="PANTHER" id="PTHR11685">
    <property type="entry name" value="RBR FAMILY RING FINGER AND IBR DOMAIN-CONTAINING"/>
    <property type="match status" value="1"/>
</dbReference>
<organism evidence="11 12">
    <name type="scientific">Oopsacas minuta</name>
    <dbReference type="NCBI Taxonomy" id="111878"/>
    <lineage>
        <taxon>Eukaryota</taxon>
        <taxon>Metazoa</taxon>
        <taxon>Porifera</taxon>
        <taxon>Hexactinellida</taxon>
        <taxon>Hexasterophora</taxon>
        <taxon>Lyssacinosida</taxon>
        <taxon>Leucopsacidae</taxon>
        <taxon>Oopsacas</taxon>
    </lineage>
</organism>
<dbReference type="GO" id="GO:0061630">
    <property type="term" value="F:ubiquitin protein ligase activity"/>
    <property type="evidence" value="ECO:0007669"/>
    <property type="project" value="UniProtKB-EC"/>
</dbReference>
<name>A0AAV7JW91_9METZ</name>
<dbReference type="InterPro" id="IPR002867">
    <property type="entry name" value="IBR_dom"/>
</dbReference>
<dbReference type="SMART" id="SM00647">
    <property type="entry name" value="IBR"/>
    <property type="match status" value="2"/>
</dbReference>
<dbReference type="GO" id="GO:0016567">
    <property type="term" value="P:protein ubiquitination"/>
    <property type="evidence" value="ECO:0007669"/>
    <property type="project" value="InterPro"/>
</dbReference>
<dbReference type="InterPro" id="IPR031127">
    <property type="entry name" value="E3_UB_ligase_RBR"/>
</dbReference>
<dbReference type="Proteomes" id="UP001165289">
    <property type="component" value="Unassembled WGS sequence"/>
</dbReference>
<evidence type="ECO:0000259" key="10">
    <source>
        <dbReference type="PROSITE" id="PS51873"/>
    </source>
</evidence>
<feature type="transmembrane region" description="Helical" evidence="9">
    <location>
        <begin position="306"/>
        <end position="339"/>
    </location>
</feature>
<keyword evidence="9" id="KW-0472">Membrane</keyword>
<dbReference type="SUPFAM" id="SSF57850">
    <property type="entry name" value="RING/U-box"/>
    <property type="match status" value="3"/>
</dbReference>
<dbReference type="PROSITE" id="PS51873">
    <property type="entry name" value="TRIAD"/>
    <property type="match status" value="1"/>
</dbReference>
<evidence type="ECO:0000256" key="6">
    <source>
        <dbReference type="ARBA" id="ARBA00022771"/>
    </source>
</evidence>
<keyword evidence="3" id="KW-0808">Transferase</keyword>
<dbReference type="InterPro" id="IPR013083">
    <property type="entry name" value="Znf_RING/FYVE/PHD"/>
</dbReference>
<sequence>MSDAVICNDVTEATPLCQSPIDTAAYFATENDNIVQIENCPICFEDFSSDNHPNEPICSATSPHVLPPCSTCLLRYFKTALMDYRIISCPMCEHDINYNLLKNIMEQNHELQDFHKYDSRLVEQYLKRDPEAKFCPHPDCPYVAIIPDCKKCPKLLCPRCLTLFCGICQKDWHQNQKCKRTQNLDNLPPNIKSCPNCGTCIEKLDDGSCNLISCQICQKKFCWLCGKEASEIHFWSPSGCTYFGYNRWNRRHTNYCQLCILLTAPLIVVLVTLFAFFAILIGLPILVGYLLTSKLVWEFRIVKYTIIPIVVTLMVILGPLIYIIFVILAVPLMYLFFYLIMPIYLCKKGLCCSCRDRFRDQEEAI</sequence>
<dbReference type="Gene3D" id="3.30.40.10">
    <property type="entry name" value="Zinc/RING finger domain, C3HC4 (zinc finger)"/>
    <property type="match status" value="1"/>
</dbReference>
<evidence type="ECO:0000256" key="2">
    <source>
        <dbReference type="ARBA" id="ARBA00012251"/>
    </source>
</evidence>
<dbReference type="GO" id="GO:0008270">
    <property type="term" value="F:zinc ion binding"/>
    <property type="evidence" value="ECO:0007669"/>
    <property type="project" value="UniProtKB-KW"/>
</dbReference>
<evidence type="ECO:0000256" key="3">
    <source>
        <dbReference type="ARBA" id="ARBA00022679"/>
    </source>
</evidence>
<dbReference type="AlphaFoldDB" id="A0AAV7JW91"/>
<comment type="caution">
    <text evidence="11">The sequence shown here is derived from an EMBL/GenBank/DDBJ whole genome shotgun (WGS) entry which is preliminary data.</text>
</comment>
<dbReference type="Pfam" id="PF01485">
    <property type="entry name" value="IBR"/>
    <property type="match status" value="2"/>
</dbReference>
<dbReference type="EMBL" id="JAKMXF010000288">
    <property type="protein sequence ID" value="KAI6653222.1"/>
    <property type="molecule type" value="Genomic_DNA"/>
</dbReference>
<proteinExistence type="predicted"/>
<keyword evidence="5" id="KW-0677">Repeat</keyword>